<dbReference type="STRING" id="4829.A0A163JN79"/>
<dbReference type="OMA" id="HYIDERF"/>
<dbReference type="OrthoDB" id="10264446at2759"/>
<dbReference type="PANTHER" id="PTHR10257:SF3">
    <property type="entry name" value="SERINE_THREONINE-PROTEIN PHOSPHATASE 2A 56 KDA REGULATORY SUBUNIT GAMMA ISOFORM"/>
    <property type="match status" value="1"/>
</dbReference>
<evidence type="ECO:0000256" key="3">
    <source>
        <dbReference type="SAM" id="MobiDB-lite"/>
    </source>
</evidence>
<dbReference type="GO" id="GO:0019888">
    <property type="term" value="F:protein phosphatase regulator activity"/>
    <property type="evidence" value="ECO:0007669"/>
    <property type="project" value="UniProtKB-UniRule"/>
</dbReference>
<feature type="compositionally biased region" description="Low complexity" evidence="3">
    <location>
        <begin position="82"/>
        <end position="92"/>
    </location>
</feature>
<evidence type="ECO:0000256" key="2">
    <source>
        <dbReference type="PIRNR" id="PIRNR028043"/>
    </source>
</evidence>
<feature type="compositionally biased region" description="Low complexity" evidence="3">
    <location>
        <begin position="57"/>
        <end position="67"/>
    </location>
</feature>
<sequence length="681" mass="78885">MMKGIKGVLTRKSSSPDTTLEHNGKLFNKPKNKTKLVDPPPEPIHPTEPDVKPPRSTTTATTTITTPKLKHKKSKKRKGQKKQQPQQQQQQEQQKEQQEQEPQQYLKVDLSDLPAQPISPPPSTSARTASSTIAAAAAATTASTKQHKNHHPNLANTIRHDFGLSMKPTMMNKLKATMTPKDPIIPIGKSPRRRKSSRFHIDVQGNQELEKLPGFNDVLPSHRQELFCRKLAQCTVLFDFEDPNSNLKSKDIKRQALQELTEYVATKRGVITDYIYPKAIKMFAVNLFRTIPPPLNPTNTEGYEEDEDEPVFETAWPHLQLIYEFFLRFLESPDFNVSMAKHYIDERFILQLLELFDSEDPRERDFLKTTLHRIYGKFLGLRAFIRKSINHIFFQFIYETEQFNGVAELLEILGSIINGFALPLKPEHRTFLFRVLIPLHKPPSLGSYYPQLVYCIVQFLEKDPSFTKDVILHLLKLWPKVNSAKEVMFLNEVEEILDITDSASFVDFMIPLFRRLALCIGSDHFQVAERTLLYWNNDYFVSLLTEQITTLLPILYPVLYENSISHWNRTIHGLIYNALKICMEVDYDLFEKCAEDYTNSKRKPTPENRQQELWKKLASMAIENDTQQAGYRRRPLFAIDRRLFLYHKVSLNVLWLSIIIILNPSQYCIEINFDLSNLTPS</sequence>
<dbReference type="GO" id="GO:0000159">
    <property type="term" value="C:protein phosphatase type 2A complex"/>
    <property type="evidence" value="ECO:0007669"/>
    <property type="project" value="UniProtKB-UniRule"/>
</dbReference>
<feature type="region of interest" description="Disordered" evidence="3">
    <location>
        <begin position="1"/>
        <end position="155"/>
    </location>
</feature>
<dbReference type="FunFam" id="1.25.10.10:FF:000010">
    <property type="entry name" value="Serine/threonine-protein phosphatase 2A 56 kDa regulatory subunit"/>
    <property type="match status" value="1"/>
</dbReference>
<protein>
    <recommendedName>
        <fullName evidence="2">Serine/threonine-protein phosphatase 2A 56 kDa regulatory subunit</fullName>
    </recommendedName>
</protein>
<dbReference type="PANTHER" id="PTHR10257">
    <property type="entry name" value="SERINE/THREONINE PROTEIN PHOSPHATASE 2A PP2A REGULATORY SUBUNIT B"/>
    <property type="match status" value="1"/>
</dbReference>
<dbReference type="Gene3D" id="1.25.10.10">
    <property type="entry name" value="Leucine-rich Repeat Variant"/>
    <property type="match status" value="1"/>
</dbReference>
<name>A0A163JN79_ABSGL</name>
<proteinExistence type="inferred from homology"/>
<dbReference type="GO" id="GO:0007165">
    <property type="term" value="P:signal transduction"/>
    <property type="evidence" value="ECO:0007669"/>
    <property type="project" value="InterPro"/>
</dbReference>
<dbReference type="Proteomes" id="UP000078561">
    <property type="component" value="Unassembled WGS sequence"/>
</dbReference>
<dbReference type="InterPro" id="IPR002554">
    <property type="entry name" value="PP2A_B56"/>
</dbReference>
<evidence type="ECO:0000313" key="4">
    <source>
        <dbReference type="EMBL" id="SAM00572.1"/>
    </source>
</evidence>
<dbReference type="InterPro" id="IPR016024">
    <property type="entry name" value="ARM-type_fold"/>
</dbReference>
<dbReference type="AlphaFoldDB" id="A0A163JN79"/>
<evidence type="ECO:0000313" key="5">
    <source>
        <dbReference type="Proteomes" id="UP000078561"/>
    </source>
</evidence>
<feature type="compositionally biased region" description="Low complexity" evidence="3">
    <location>
        <begin position="124"/>
        <end position="144"/>
    </location>
</feature>
<feature type="compositionally biased region" description="Basic residues" evidence="3">
    <location>
        <begin position="68"/>
        <end position="81"/>
    </location>
</feature>
<organism evidence="4">
    <name type="scientific">Absidia glauca</name>
    <name type="common">Pin mould</name>
    <dbReference type="NCBI Taxonomy" id="4829"/>
    <lineage>
        <taxon>Eukaryota</taxon>
        <taxon>Fungi</taxon>
        <taxon>Fungi incertae sedis</taxon>
        <taxon>Mucoromycota</taxon>
        <taxon>Mucoromycotina</taxon>
        <taxon>Mucoromycetes</taxon>
        <taxon>Mucorales</taxon>
        <taxon>Cunninghamellaceae</taxon>
        <taxon>Absidia</taxon>
    </lineage>
</organism>
<dbReference type="InParanoid" id="A0A163JN79"/>
<gene>
    <name evidence="4" type="primary">ABSGL_06280.1 scaffold 8040</name>
</gene>
<dbReference type="EMBL" id="LT553293">
    <property type="protein sequence ID" value="SAM00572.1"/>
    <property type="molecule type" value="Genomic_DNA"/>
</dbReference>
<reference evidence="4" key="1">
    <citation type="submission" date="2016-04" db="EMBL/GenBank/DDBJ databases">
        <authorList>
            <person name="Evans L.H."/>
            <person name="Alamgir A."/>
            <person name="Owens N."/>
            <person name="Weber N.D."/>
            <person name="Virtaneva K."/>
            <person name="Barbian K."/>
            <person name="Babar A."/>
            <person name="Rosenke K."/>
        </authorList>
    </citation>
    <scope>NUCLEOTIDE SEQUENCE [LARGE SCALE GENOMIC DNA]</scope>
    <source>
        <strain evidence="4">CBS 101.48</strain>
    </source>
</reference>
<dbReference type="PIRSF" id="PIRSF028043">
    <property type="entry name" value="PP2A_B56"/>
    <property type="match status" value="1"/>
</dbReference>
<dbReference type="Pfam" id="PF01603">
    <property type="entry name" value="B56"/>
    <property type="match status" value="1"/>
</dbReference>
<keyword evidence="5" id="KW-1185">Reference proteome</keyword>
<comment type="similarity">
    <text evidence="1">Belongs to the phosphatase 2A regulatory subunit B56 family.</text>
</comment>
<dbReference type="InterPro" id="IPR011989">
    <property type="entry name" value="ARM-like"/>
</dbReference>
<accession>A0A163JN79</accession>
<evidence type="ECO:0000256" key="1">
    <source>
        <dbReference type="ARBA" id="ARBA00009745"/>
    </source>
</evidence>
<dbReference type="SUPFAM" id="SSF48371">
    <property type="entry name" value="ARM repeat"/>
    <property type="match status" value="1"/>
</dbReference>
<comment type="function">
    <text evidence="2">The B regulatory subunit might modulate substrate selectivity and catalytic activity, and also might direct the localization of the catalytic enzyme to a particular subcellular compartment.</text>
</comment>